<accession>A0AAD4DAW0</accession>
<feature type="compositionally biased region" description="Low complexity" evidence="1">
    <location>
        <begin position="126"/>
        <end position="135"/>
    </location>
</feature>
<sequence>MSSPCSEGVPQPSCENDDVDVLGRDSVAFVDAGAAGQNEDADRVEEEQDDGGDDDGHDNSKVEKSNGGDDHGDFNAGNAEGGHRLYGCHFQRTTLYECQAVGVPPLVHLVDARACGGVNEEGEGGSTTSDGEGSTTSGGGGSNTNGGGSTSGDGGSSSGGGGNFNVCQCTNDMSITSTPICGSQLPARCNIEPNAIYFCPRGPGSKFEVLHICQPGTQCRAARNGGGSGSNSDPVCGASTCDCRGTNQLCADQFPDSCAVTSGITKNTAYQCTNNGGGKSQKVQECPSDRTCVSTSGGAICASNDCTCPGEGTVCGEIFPLKCRIPTTALYECVKGQRPILLQKCDPGRCSVAPPLPSAKGLTGDEQSFPTASLSEAVKVAGAVFEGLANNDCVDSCICTSPGIVSGSTFPKHCKLEVSRLYICGDSGTTPTPGKQCVGPNGCVINAGDDGDGSGVGGGNEVSACSCRTVGPGIHAGADLLPECRADPNIIYLCPKDDSEGGGEGSDPSKPPKILQHCPPGTLVQSSPRPLDPQCGFSSCNCTISTSANIALCSEQFPPSCNLTPNSVYKCSASGVPEHVSTCPSSEACVSGLFDQADCSISRDGCKCAEDGQVCGSAFPLSCGLSSRMVFKCKSGQAPIVETKCDSGTTCISTTPSAAQCFDSCGCAVKGDVCGTSFSPTCKLDTGTIYKCDGLGSTPIADEKCNKGCVVQAGADICRLDGDGCSCEAIGVGAVCGSDLPASCKAESNSIYICRNSKQSAPEVLSACHPGTLCEKRPFPAGAACGATSCNCTIQSEICSDNIRETCDLSPNSIYKCSPNGATDLVHTCDSSTTCVTHNDTSACVSNDCVCAQDGDVCGDAFPLSCKLKGSNIFTCTKGKEPVAKQDCGLDRCFPAMPGRGAECIDSCSCDRNDIVCGSTFPLSCSYNKNTLYRCTGTGFKPIPTTLCGDGQCSVNAGPDTCNGPSASIDPGPDSCTCPSTLSPVCGKVLALTYCNEVMDIDPNLIYHCPQGAGTLPEIQRICTPGSACIIQPDPIGATCGGTTCRCKGVAEICSSAFKERCDIIPNSVYKCTESGKPRLVQTCTSEQVCITHSDGSQCVSNDCRCENDGLSCGERFHLSCGLKGTAMYSCVKGEHPVFVKDYAPDRCFSYKPMWESELVEADSELAKAAAAVGAQTSFANITALETALEDNDDGVMSACLCTMEISKVCGQTFPVRCGLNRAGLYRCDGPEKSPVEIEACPAAHDGCVVNPGDDDCEDCKCNGPGEVCGRKFPESCAFDPDQLLSCPGGLGSEPILKEKYICGSTFPHECHLDPNDLYVCSRKGSLPSKIEDCHFGCLKSYPAEADRCKTEAFEVEDCTCRDNTNACGSTYPNVCEFDDAAVYTCTGGKGSRPNLREKCESGRCLVKEGADAVCDPVGITTTATESTSSQTPTQRTTPVETTPESTSEPTLTPSESITKPTSSEEPTTTSTATGRTYSGPLTSSISESASEHTTTTDTPITNLITTTGAPVTTAIVPPTTNPQSPTTAKATTETVKSTTEGRDTTVTTQSGVPKTTDNKPTTTTPDLPVSSTTASESVITTTITTTDPTPVTSTAPPFTPECECKDKKEVCGSSFPKACELDGDTLYTCLQPGESPTPGDKCVQGCLVEDDPTVSDVCKTPDCNCQKAGILCGHSMQPGCEFSEHSIYDCTGGVGSTPALKELCVPGSTCLENAEGVSCGGVKCTCTGDLSVCANQFPDSCGLQKSTLYKCTPSGRLVVDKTCAEEQQCLSVVSSASCTSSDCKCTESGSSCGLKFPPSCKLNDTSLYTCETGESPVLSKDCSPGFCSVATKAPAGSSSDKCSEPCVCADIDRMCGSTFVGECNLDAGSLYECTGIGSTPALVEKCADSQCSVNVGPDTCTSTADPPPQCFCNSTTAICGSSLDPKCDTVVGEPIDPNSIYTCSGDGQKPVKGTPCTVDEICTEESTDAKCKSLCTCTGSDPKCSKDFPEACHLTLGVYKCGADGKPETVEECSTGTICAGGAPKPLCIPPECACKNNNSRCGSSFDDKCGYEKNGLYSCNKDDHPVRAEGCGSGTCSASVLPPDPTHSLSDFCIQQCQCKEAGTTVCAATFDPSCKLDSKALMSCGKLGEDPTLQVNCTLSCETMPDAPDVCKFDPCACPTAGDVCGSSFPSNCTYEINTVYSCDVAFALPEKKVTCGEKEVCLKSPAGPVCTPEDCICKDDDTHCGSTFVDACKLEKNTLYKCVKGELPVVDHDCGLGTCSANVVTGLAVFRAAAVDKCLDQCACKEANVP</sequence>
<protein>
    <submittedName>
        <fullName evidence="2">Uncharacterized protein</fullName>
    </submittedName>
</protein>
<name>A0AAD4DAW0_9FUNG</name>
<feature type="region of interest" description="Disordered" evidence="1">
    <location>
        <begin position="1424"/>
        <end position="1578"/>
    </location>
</feature>
<feature type="compositionally biased region" description="Gly residues" evidence="1">
    <location>
        <begin position="136"/>
        <end position="157"/>
    </location>
</feature>
<evidence type="ECO:0000313" key="2">
    <source>
        <dbReference type="EMBL" id="KAG0273044.1"/>
    </source>
</evidence>
<feature type="region of interest" description="Disordered" evidence="1">
    <location>
        <begin position="31"/>
        <end position="76"/>
    </location>
</feature>
<feature type="non-terminal residue" evidence="2">
    <location>
        <position position="1"/>
    </location>
</feature>
<feature type="compositionally biased region" description="Polar residues" evidence="1">
    <location>
        <begin position="1480"/>
        <end position="1493"/>
    </location>
</feature>
<dbReference type="EMBL" id="JAAAIL010000811">
    <property type="protein sequence ID" value="KAG0273044.1"/>
    <property type="molecule type" value="Genomic_DNA"/>
</dbReference>
<evidence type="ECO:0000313" key="3">
    <source>
        <dbReference type="Proteomes" id="UP001194580"/>
    </source>
</evidence>
<keyword evidence="3" id="KW-1185">Reference proteome</keyword>
<comment type="caution">
    <text evidence="2">The sequence shown here is derived from an EMBL/GenBank/DDBJ whole genome shotgun (WGS) entry which is preliminary data.</text>
</comment>
<gene>
    <name evidence="2" type="ORF">BGZ95_011155</name>
</gene>
<dbReference type="Proteomes" id="UP001194580">
    <property type="component" value="Unassembled WGS sequence"/>
</dbReference>
<feature type="compositionally biased region" description="Low complexity" evidence="1">
    <location>
        <begin position="1494"/>
        <end position="1519"/>
    </location>
</feature>
<feature type="compositionally biased region" description="Basic and acidic residues" evidence="1">
    <location>
        <begin position="57"/>
        <end position="73"/>
    </location>
</feature>
<reference evidence="2" key="1">
    <citation type="journal article" date="2020" name="Fungal Divers.">
        <title>Resolving the Mortierellaceae phylogeny through synthesis of multi-gene phylogenetics and phylogenomics.</title>
        <authorList>
            <person name="Vandepol N."/>
            <person name="Liber J."/>
            <person name="Desiro A."/>
            <person name="Na H."/>
            <person name="Kennedy M."/>
            <person name="Barry K."/>
            <person name="Grigoriev I.V."/>
            <person name="Miller A.N."/>
            <person name="O'Donnell K."/>
            <person name="Stajich J.E."/>
            <person name="Bonito G."/>
        </authorList>
    </citation>
    <scope>NUCLEOTIDE SEQUENCE</scope>
    <source>
        <strain evidence="2">NRRL 28262</strain>
    </source>
</reference>
<evidence type="ECO:0000256" key="1">
    <source>
        <dbReference type="SAM" id="MobiDB-lite"/>
    </source>
</evidence>
<proteinExistence type="predicted"/>
<feature type="compositionally biased region" description="Low complexity" evidence="1">
    <location>
        <begin position="1424"/>
        <end position="1479"/>
    </location>
</feature>
<feature type="compositionally biased region" description="Polar residues" evidence="1">
    <location>
        <begin position="1522"/>
        <end position="1553"/>
    </location>
</feature>
<feature type="compositionally biased region" description="Acidic residues" evidence="1">
    <location>
        <begin position="42"/>
        <end position="56"/>
    </location>
</feature>
<feature type="region of interest" description="Disordered" evidence="1">
    <location>
        <begin position="119"/>
        <end position="157"/>
    </location>
</feature>
<organism evidence="2 3">
    <name type="scientific">Linnemannia exigua</name>
    <dbReference type="NCBI Taxonomy" id="604196"/>
    <lineage>
        <taxon>Eukaryota</taxon>
        <taxon>Fungi</taxon>
        <taxon>Fungi incertae sedis</taxon>
        <taxon>Mucoromycota</taxon>
        <taxon>Mortierellomycotina</taxon>
        <taxon>Mortierellomycetes</taxon>
        <taxon>Mortierellales</taxon>
        <taxon>Mortierellaceae</taxon>
        <taxon>Linnemannia</taxon>
    </lineage>
</organism>
<feature type="compositionally biased region" description="Low complexity" evidence="1">
    <location>
        <begin position="1554"/>
        <end position="1578"/>
    </location>
</feature>